<dbReference type="InterPro" id="IPR036397">
    <property type="entry name" value="RNaseH_sf"/>
</dbReference>
<organism evidence="3">
    <name type="scientific">Leuconostoc citreum</name>
    <dbReference type="NCBI Taxonomy" id="33964"/>
    <lineage>
        <taxon>Bacteria</taxon>
        <taxon>Bacillati</taxon>
        <taxon>Bacillota</taxon>
        <taxon>Bacilli</taxon>
        <taxon>Lactobacillales</taxon>
        <taxon>Lactobacillaceae</taxon>
        <taxon>Leuconostoc</taxon>
    </lineage>
</organism>
<evidence type="ECO:0000313" key="3">
    <source>
        <dbReference type="EMBL" id="CEF82728.1"/>
    </source>
</evidence>
<dbReference type="Gene3D" id="3.30.420.10">
    <property type="entry name" value="Ribonuclease H-like superfamily/Ribonuclease H"/>
    <property type="match status" value="1"/>
</dbReference>
<feature type="domain" description="Integrase catalytic" evidence="2">
    <location>
        <begin position="152"/>
        <end position="313"/>
    </location>
</feature>
<geneLocation type="plasmid" evidence="3">
    <name>1</name>
</geneLocation>
<name>A0A098DN58_LEUCI</name>
<dbReference type="GO" id="GO:0005829">
    <property type="term" value="C:cytosol"/>
    <property type="evidence" value="ECO:0007669"/>
    <property type="project" value="TreeGrafter"/>
</dbReference>
<keyword evidence="3" id="KW-0614">Plasmid</keyword>
<accession>A0A098DN58</accession>
<proteinExistence type="predicted"/>
<dbReference type="SUPFAM" id="SSF53098">
    <property type="entry name" value="Ribonuclease H-like"/>
    <property type="match status" value="1"/>
</dbReference>
<dbReference type="GO" id="GO:0015074">
    <property type="term" value="P:DNA integration"/>
    <property type="evidence" value="ECO:0007669"/>
    <property type="project" value="InterPro"/>
</dbReference>
<reference evidence="3" key="1">
    <citation type="submission" date="2014-07" db="EMBL/GenBank/DDBJ databases">
        <authorList>
            <person name="Remaud-Simeon Magali"/>
            <person name="Passerini Delphine"/>
        </authorList>
    </citation>
    <scope>NUCLEOTIDE SEQUENCE</scope>
    <source>
        <strain evidence="3">NRRL B-742</strain>
        <plasmid evidence="3">1</plasmid>
    </source>
</reference>
<gene>
    <name evidence="3" type="primary">tnpA1</name>
    <name evidence="3" type="ORF">BN962_p00027</name>
</gene>
<evidence type="ECO:0000256" key="1">
    <source>
        <dbReference type="ARBA" id="ARBA00023172"/>
    </source>
</evidence>
<dbReference type="GO" id="GO:0006310">
    <property type="term" value="P:DNA recombination"/>
    <property type="evidence" value="ECO:0007669"/>
    <property type="project" value="UniProtKB-KW"/>
</dbReference>
<dbReference type="AlphaFoldDB" id="A0A098DN58"/>
<dbReference type="GO" id="GO:0004803">
    <property type="term" value="F:transposase activity"/>
    <property type="evidence" value="ECO:0007669"/>
    <property type="project" value="TreeGrafter"/>
</dbReference>
<protein>
    <submittedName>
        <fullName evidence="3">Transposase</fullName>
    </submittedName>
</protein>
<evidence type="ECO:0000259" key="2">
    <source>
        <dbReference type="PROSITE" id="PS50994"/>
    </source>
</evidence>
<dbReference type="NCBIfam" id="NF033563">
    <property type="entry name" value="transpos_IS30"/>
    <property type="match status" value="1"/>
</dbReference>
<dbReference type="InterPro" id="IPR012337">
    <property type="entry name" value="RNaseH-like_sf"/>
</dbReference>
<dbReference type="GO" id="GO:0032196">
    <property type="term" value="P:transposition"/>
    <property type="evidence" value="ECO:0007669"/>
    <property type="project" value="TreeGrafter"/>
</dbReference>
<dbReference type="Pfam" id="PF13936">
    <property type="entry name" value="HTH_38"/>
    <property type="match status" value="1"/>
</dbReference>
<dbReference type="InterPro" id="IPR001584">
    <property type="entry name" value="Integrase_cat-core"/>
</dbReference>
<dbReference type="Gene3D" id="1.10.10.60">
    <property type="entry name" value="Homeodomain-like"/>
    <property type="match status" value="1"/>
</dbReference>
<sequence>MSKTTIKELRLMTSLSSQERTVIQTLLELNYSIRAIARFIKRSPSTVSIEIHQVTPYKAEIAHALALKKRHLRGRHDTLTPAIAVFLNHHIGILKWSPETAAHVLGLPFKTIYNWLNAGRLKLSLADLPDKGIRQKRQSDGRRQVFVHGRSIETRPESVKARQTFGHFEVDTMQSGKRRGDVLVTITERLSRQHIVRQVSGRNSQAVTPVLIRFFQGIKNAKSITVDRGREFAKYNEIEQKLGIPVYFAHPYSPEERGSNEILNRYVRRFIPKERKIETVSAKELDQINHWINARPMKTLNWQSPRKVFQQFAVFG</sequence>
<dbReference type="InterPro" id="IPR025246">
    <property type="entry name" value="IS30-like_HTH"/>
</dbReference>
<dbReference type="PROSITE" id="PS50994">
    <property type="entry name" value="INTEGRASE"/>
    <property type="match status" value="1"/>
</dbReference>
<dbReference type="InterPro" id="IPR051917">
    <property type="entry name" value="Transposase-Integrase"/>
</dbReference>
<dbReference type="PANTHER" id="PTHR10948:SF23">
    <property type="entry name" value="TRANSPOSASE INSI FOR INSERTION SEQUENCE ELEMENT IS30A-RELATED"/>
    <property type="match status" value="1"/>
</dbReference>
<dbReference type="PANTHER" id="PTHR10948">
    <property type="entry name" value="TRANSPOSASE"/>
    <property type="match status" value="1"/>
</dbReference>
<keyword evidence="1" id="KW-0233">DNA recombination</keyword>
<dbReference type="GO" id="GO:0003676">
    <property type="term" value="F:nucleic acid binding"/>
    <property type="evidence" value="ECO:0007669"/>
    <property type="project" value="InterPro"/>
</dbReference>
<dbReference type="EMBL" id="LN610406">
    <property type="protein sequence ID" value="CEF82728.1"/>
    <property type="molecule type" value="Genomic_DNA"/>
</dbReference>
<dbReference type="InterPro" id="IPR053392">
    <property type="entry name" value="Transposase_IS30-like"/>
</dbReference>